<evidence type="ECO:0000256" key="1">
    <source>
        <dbReference type="SAM" id="SignalP"/>
    </source>
</evidence>
<feature type="chain" id="PRO_5041661701" description="Lipoprotein" evidence="1">
    <location>
        <begin position="26"/>
        <end position="285"/>
    </location>
</feature>
<organism evidence="2 3">
    <name type="scientific">Candidatus Nitrospira neomarina</name>
    <dbReference type="NCBI Taxonomy" id="3020899"/>
    <lineage>
        <taxon>Bacteria</taxon>
        <taxon>Pseudomonadati</taxon>
        <taxon>Nitrospirota</taxon>
        <taxon>Nitrospiria</taxon>
        <taxon>Nitrospirales</taxon>
        <taxon>Nitrospiraceae</taxon>
        <taxon>Nitrospira</taxon>
    </lineage>
</organism>
<protein>
    <recommendedName>
        <fullName evidence="4">Lipoprotein</fullName>
    </recommendedName>
</protein>
<keyword evidence="1" id="KW-0732">Signal</keyword>
<accession>A0AA96GKA9</accession>
<dbReference type="EMBL" id="CP116968">
    <property type="protein sequence ID" value="WNM64044.1"/>
    <property type="molecule type" value="Genomic_DNA"/>
</dbReference>
<feature type="signal peptide" evidence="1">
    <location>
        <begin position="1"/>
        <end position="25"/>
    </location>
</feature>
<evidence type="ECO:0008006" key="4">
    <source>
        <dbReference type="Google" id="ProtNLM"/>
    </source>
</evidence>
<keyword evidence="3" id="KW-1185">Reference proteome</keyword>
<evidence type="ECO:0000313" key="2">
    <source>
        <dbReference type="EMBL" id="WNM64044.1"/>
    </source>
</evidence>
<gene>
    <name evidence="2" type="ORF">PQG83_09900</name>
</gene>
<proteinExistence type="predicted"/>
<dbReference type="Proteomes" id="UP001302494">
    <property type="component" value="Chromosome"/>
</dbReference>
<sequence length="285" mass="32131">MMTSYTSLSRLRFITIVFSSMVLVAFTQGCTTNLKAIQDFANLSAESAQYTTLVDDYLDFPQRQKRYQPPSRHANLDAMAQNRASQKTSLLLRQSIIETYMQSLGRLAADEVVDNTEELAQLSAALESQAPTTPKEAEAFKKIAGIVTTVAVKRWRQDQLQNLIEQANTPIQQVLESLHRIVSDGFGGDLQTEEAAIQNYYMTLTMESQDPAGKAALAEWKDLRMSQVHERSEAVQIYGKVLDQISDGHQRLFDQRQNLTKKEVLQQVGKSVKDLRSLLETIKKL</sequence>
<reference evidence="2 3" key="1">
    <citation type="submission" date="2023-01" db="EMBL/GenBank/DDBJ databases">
        <title>Cultivation and genomic characterization of new, ubiquitous marine nitrite-oxidizing bacteria from the Nitrospirales.</title>
        <authorList>
            <person name="Mueller A.J."/>
            <person name="Daebeler A."/>
            <person name="Herbold C.W."/>
            <person name="Kirkegaard R.H."/>
            <person name="Daims H."/>
        </authorList>
    </citation>
    <scope>NUCLEOTIDE SEQUENCE [LARGE SCALE GENOMIC DNA]</scope>
    <source>
        <strain evidence="2 3">DK</strain>
    </source>
</reference>
<dbReference type="AlphaFoldDB" id="A0AA96GKA9"/>
<evidence type="ECO:0000313" key="3">
    <source>
        <dbReference type="Proteomes" id="UP001302494"/>
    </source>
</evidence>
<dbReference type="RefSeq" id="WP_312748937.1">
    <property type="nucleotide sequence ID" value="NZ_CP116968.1"/>
</dbReference>
<name>A0AA96GKA9_9BACT</name>
<dbReference type="KEGG" id="nneo:PQG83_09900"/>